<dbReference type="Proteomes" id="UP001497444">
    <property type="component" value="Chromosome 13"/>
</dbReference>
<dbReference type="EMBL" id="OZ020108">
    <property type="protein sequence ID" value="CAK9260838.1"/>
    <property type="molecule type" value="Genomic_DNA"/>
</dbReference>
<evidence type="ECO:0000256" key="1">
    <source>
        <dbReference type="ARBA" id="ARBA00005711"/>
    </source>
</evidence>
<comment type="similarity">
    <text evidence="1">Belongs to the remorin family.</text>
</comment>
<gene>
    <name evidence="4" type="ORF">CSSPJE1EN1_LOCUS6316</name>
</gene>
<feature type="compositionally biased region" description="Polar residues" evidence="2">
    <location>
        <begin position="540"/>
        <end position="551"/>
    </location>
</feature>
<dbReference type="Pfam" id="PF03763">
    <property type="entry name" value="Remorin_C"/>
    <property type="match status" value="1"/>
</dbReference>
<name>A0ABP0W243_9BRYO</name>
<reference evidence="4" key="1">
    <citation type="submission" date="2024-02" db="EMBL/GenBank/DDBJ databases">
        <authorList>
            <consortium name="ELIXIR-Norway"/>
            <consortium name="Elixir Norway"/>
        </authorList>
    </citation>
    <scope>NUCLEOTIDE SEQUENCE</scope>
</reference>
<dbReference type="PANTHER" id="PTHR31471:SF87">
    <property type="entry name" value="REMORIN 4.2"/>
    <property type="match status" value="1"/>
</dbReference>
<dbReference type="PANTHER" id="PTHR31471">
    <property type="entry name" value="OS02G0116800 PROTEIN"/>
    <property type="match status" value="1"/>
</dbReference>
<sequence length="761" mass="81777">MAHDSSLQEYHDSESKNLVSNPSTRVRDLQLPGTSHKLMNLIQSDKKSELIMAEGGGGGGRERGVLQLSPKSVITDIRSLVKSPDSFSSSSSSRREYCDGVSSITAPAAGAAALIVDGATSTSRRRTGRNKWLLPSRHDRGYSISDVEDQIMSDSSNQSSSLFDSSNASSSSEEILATAKIGALESLPEMHSLTLEASVLRPPRDLHALLPASSSLTAAPSRKSPATNVMQIDTQASTKSSDRWEAAAAAAAANTDDYSAEFNRKLSCFRRSTHWGAGGGGGGGVLAHTRSLQGKVMSSAAKSESTASATTEQSDNVAMATTLRQGAADHPSNCSWVPKYSATSMDCNIFAYSDRTPQRFFPVALQHHEPAAFSDSSSSPVAAAHGNLTAGSPGAAASCHGNYGFFYSPAAGASVPKPIPSKWDDAEKWIRSPGHQQSPAHPRLLRLPVLMGSETGKPFLVLKTSSHPTNANSTLHENVVFLTQKAEIHATCVSKLYEFSSSISKHDDHLVAMKEIGTDPPTPRAFHTPRPSLGHRDMGTQMTPAESQRNSMCPTPKFVTSPGNNSPACLGTPSGTGPMGGTVVPGLSDLLQLKSCHLAKLELHKLANDEHPMIDRNPTSSTEQDDKLEHTRKLCQFDLGAMEGGILVSKATAWKQVELAKCTTRYNHEQAKILAWEALEKSKADTKLKKMQVKLEKKWLHAIEKMQERVAAACRKAEEMRAAAETHRQDKAAKTAARTQQIINTGQLPLLHKVFRCCISS</sequence>
<protein>
    <recommendedName>
        <fullName evidence="3">Remorin C-terminal domain-containing protein</fullName>
    </recommendedName>
</protein>
<feature type="domain" description="Remorin C-terminal" evidence="3">
    <location>
        <begin position="649"/>
        <end position="749"/>
    </location>
</feature>
<evidence type="ECO:0000259" key="3">
    <source>
        <dbReference type="Pfam" id="PF03763"/>
    </source>
</evidence>
<feature type="region of interest" description="Disordered" evidence="2">
    <location>
        <begin position="1"/>
        <end position="26"/>
    </location>
</feature>
<evidence type="ECO:0000256" key="2">
    <source>
        <dbReference type="SAM" id="MobiDB-lite"/>
    </source>
</evidence>
<dbReference type="InterPro" id="IPR005516">
    <property type="entry name" value="Remorin_C"/>
</dbReference>
<accession>A0ABP0W243</accession>
<keyword evidence="5" id="KW-1185">Reference proteome</keyword>
<proteinExistence type="inferred from homology"/>
<evidence type="ECO:0000313" key="5">
    <source>
        <dbReference type="Proteomes" id="UP001497444"/>
    </source>
</evidence>
<organism evidence="4 5">
    <name type="scientific">Sphagnum jensenii</name>
    <dbReference type="NCBI Taxonomy" id="128206"/>
    <lineage>
        <taxon>Eukaryota</taxon>
        <taxon>Viridiplantae</taxon>
        <taxon>Streptophyta</taxon>
        <taxon>Embryophyta</taxon>
        <taxon>Bryophyta</taxon>
        <taxon>Sphagnophytina</taxon>
        <taxon>Sphagnopsida</taxon>
        <taxon>Sphagnales</taxon>
        <taxon>Sphagnaceae</taxon>
        <taxon>Sphagnum</taxon>
    </lineage>
</organism>
<evidence type="ECO:0000313" key="4">
    <source>
        <dbReference type="EMBL" id="CAK9260838.1"/>
    </source>
</evidence>
<feature type="region of interest" description="Disordered" evidence="2">
    <location>
        <begin position="515"/>
        <end position="551"/>
    </location>
</feature>